<accession>A0A5B9W321</accession>
<keyword evidence="2 11" id="KW-0436">Ligase</keyword>
<name>A0A5B9W321_9BACT</name>
<dbReference type="InterPro" id="IPR008893">
    <property type="entry name" value="WGR_domain"/>
</dbReference>
<evidence type="ECO:0000256" key="2">
    <source>
        <dbReference type="ARBA" id="ARBA00022598"/>
    </source>
</evidence>
<dbReference type="SMART" id="SM00773">
    <property type="entry name" value="WGR"/>
    <property type="match status" value="1"/>
</dbReference>
<dbReference type="SUPFAM" id="SSF50249">
    <property type="entry name" value="Nucleic acid-binding proteins"/>
    <property type="match status" value="1"/>
</dbReference>
<dbReference type="Pfam" id="PF05406">
    <property type="entry name" value="WGR"/>
    <property type="match status" value="1"/>
</dbReference>
<dbReference type="PANTHER" id="PTHR47810">
    <property type="entry name" value="DNA LIGASE"/>
    <property type="match status" value="1"/>
</dbReference>
<dbReference type="GO" id="GO:0003910">
    <property type="term" value="F:DNA ligase (ATP) activity"/>
    <property type="evidence" value="ECO:0007669"/>
    <property type="project" value="UniProtKB-EC"/>
</dbReference>
<dbReference type="GO" id="GO:0006260">
    <property type="term" value="P:DNA replication"/>
    <property type="evidence" value="ECO:0007669"/>
    <property type="project" value="UniProtKB-KW"/>
</dbReference>
<evidence type="ECO:0000313" key="12">
    <source>
        <dbReference type="Proteomes" id="UP000324233"/>
    </source>
</evidence>
<dbReference type="GO" id="GO:0008270">
    <property type="term" value="F:zinc ion binding"/>
    <property type="evidence" value="ECO:0007669"/>
    <property type="project" value="UniProtKB-KW"/>
</dbReference>
<dbReference type="PANTHER" id="PTHR47810:SF1">
    <property type="entry name" value="DNA LIGASE B"/>
    <property type="match status" value="1"/>
</dbReference>
<reference evidence="11 12" key="1">
    <citation type="submission" date="2019-08" db="EMBL/GenBank/DDBJ databases">
        <title>Deep-cultivation of Planctomycetes and their phenomic and genomic characterization uncovers novel biology.</title>
        <authorList>
            <person name="Wiegand S."/>
            <person name="Jogler M."/>
            <person name="Boedeker C."/>
            <person name="Pinto D."/>
            <person name="Vollmers J."/>
            <person name="Rivas-Marin E."/>
            <person name="Kohn T."/>
            <person name="Peeters S.H."/>
            <person name="Heuer A."/>
            <person name="Rast P."/>
            <person name="Oberbeckmann S."/>
            <person name="Bunk B."/>
            <person name="Jeske O."/>
            <person name="Meyerdierks A."/>
            <person name="Storesund J.E."/>
            <person name="Kallscheuer N."/>
            <person name="Luecker S."/>
            <person name="Lage O.M."/>
            <person name="Pohl T."/>
            <person name="Merkel B.J."/>
            <person name="Hornburger P."/>
            <person name="Mueller R.-W."/>
            <person name="Bruemmer F."/>
            <person name="Labrenz M."/>
            <person name="Spormann A.M."/>
            <person name="Op den Camp H."/>
            <person name="Overmann J."/>
            <person name="Amann R."/>
            <person name="Jetten M.S.M."/>
            <person name="Mascher T."/>
            <person name="Medema M.H."/>
            <person name="Devos D.P."/>
            <person name="Kaster A.-K."/>
            <person name="Ovreas L."/>
            <person name="Rohde M."/>
            <person name="Galperin M.Y."/>
            <person name="Jogler C."/>
        </authorList>
    </citation>
    <scope>NUCLEOTIDE SEQUENCE [LARGE SCALE GENOMIC DNA]</scope>
    <source>
        <strain evidence="11 12">OJF2</strain>
    </source>
</reference>
<dbReference type="InterPro" id="IPR012340">
    <property type="entry name" value="NA-bd_OB-fold"/>
</dbReference>
<sequence length="434" mass="47059">MPDLRDGETVEMKGSGARPYILKNTGGVYSCSCPAWRNQSIAIESRTCKHLRKLRGDAAEEARVGTAPAPRPEPGADGGEAKAGPPLLLAESWDNAQDLAGWWMSEKLDGVRAYWDGIRLVSRLGNPFHAPDWFLEGFPETPLDGELWIGRKQFQRTVGIVRRQDRSDHWKEVSYVAFDAPAFGGPFEARIAAVRGHVVSRRPPHLRAHEHAVCEGIEHLRAELARVEALGGEGLMLRQPASAYEVGRSITLLKVKSFLDAEARVLEHLPGAGRHKGRLGALLVELADGTKFSVGTGFSDAERERPPAVGSLITFRYQELSDGGVPRFPSFLGVREDVAAPSTLVTTAAPPAAVAATVTAAVTAPSDRRRFELVEGGSAKFWEVARAGREVTVRYGRIGTDGQAKAKTLPDEAAALRHVEGLVREKTGKGYAEV</sequence>
<keyword evidence="7" id="KW-0862">Zinc</keyword>
<dbReference type="InterPro" id="IPR007527">
    <property type="entry name" value="Znf_SWIM"/>
</dbReference>
<comment type="catalytic activity">
    <reaction evidence="6">
        <text>ATP + (deoxyribonucleotide)n-3'-hydroxyl + 5'-phospho-(deoxyribonucleotide)m = (deoxyribonucleotide)n+m + AMP + diphosphate.</text>
        <dbReference type="EC" id="6.5.1.1"/>
    </reaction>
</comment>
<dbReference type="Gene3D" id="3.30.470.30">
    <property type="entry name" value="DNA ligase/mRNA capping enzyme"/>
    <property type="match status" value="1"/>
</dbReference>
<dbReference type="OrthoDB" id="9767858at2"/>
<evidence type="ECO:0000256" key="6">
    <source>
        <dbReference type="ARBA" id="ARBA00034003"/>
    </source>
</evidence>
<dbReference type="InterPro" id="IPR050326">
    <property type="entry name" value="NAD_dep_DNA_ligaseB"/>
</dbReference>
<evidence type="ECO:0000259" key="9">
    <source>
        <dbReference type="PROSITE" id="PS50966"/>
    </source>
</evidence>
<evidence type="ECO:0000313" key="11">
    <source>
        <dbReference type="EMBL" id="QEH35023.1"/>
    </source>
</evidence>
<dbReference type="PROSITE" id="PS50966">
    <property type="entry name" value="ZF_SWIM"/>
    <property type="match status" value="1"/>
</dbReference>
<feature type="domain" description="WGR" evidence="10">
    <location>
        <begin position="359"/>
        <end position="434"/>
    </location>
</feature>
<keyword evidence="12" id="KW-1185">Reference proteome</keyword>
<evidence type="ECO:0000256" key="7">
    <source>
        <dbReference type="PROSITE-ProRule" id="PRU00325"/>
    </source>
</evidence>
<dbReference type="CDD" id="cd08041">
    <property type="entry name" value="OBF_kDNA_ligase_like"/>
    <property type="match status" value="1"/>
</dbReference>
<dbReference type="PROSITE" id="PS51977">
    <property type="entry name" value="WGR"/>
    <property type="match status" value="1"/>
</dbReference>
<proteinExistence type="predicted"/>
<dbReference type="Gene3D" id="2.40.50.140">
    <property type="entry name" value="Nucleic acid-binding proteins"/>
    <property type="match status" value="1"/>
</dbReference>
<feature type="region of interest" description="Disordered" evidence="8">
    <location>
        <begin position="59"/>
        <end position="85"/>
    </location>
</feature>
<gene>
    <name evidence="11" type="primary">ligA_1</name>
    <name evidence="11" type="ORF">OJF2_35680</name>
</gene>
<keyword evidence="7" id="KW-0479">Metal-binding</keyword>
<evidence type="ECO:0000256" key="1">
    <source>
        <dbReference type="ARBA" id="ARBA00001968"/>
    </source>
</evidence>
<dbReference type="GO" id="GO:0005524">
    <property type="term" value="F:ATP binding"/>
    <property type="evidence" value="ECO:0007669"/>
    <property type="project" value="InterPro"/>
</dbReference>
<dbReference type="SUPFAM" id="SSF142921">
    <property type="entry name" value="WGR domain-like"/>
    <property type="match status" value="1"/>
</dbReference>
<evidence type="ECO:0000256" key="8">
    <source>
        <dbReference type="SAM" id="MobiDB-lite"/>
    </source>
</evidence>
<dbReference type="EC" id="6.5.1.1" evidence="11"/>
<dbReference type="AlphaFoldDB" id="A0A5B9W321"/>
<dbReference type="InterPro" id="IPR049809">
    <property type="entry name" value="YehF/YfeS-like_WGR"/>
</dbReference>
<dbReference type="CDD" id="cd07896">
    <property type="entry name" value="Adenylation_kDNA_ligase_like"/>
    <property type="match status" value="1"/>
</dbReference>
<feature type="domain" description="SWIM-type" evidence="9">
    <location>
        <begin position="20"/>
        <end position="59"/>
    </location>
</feature>
<keyword evidence="7" id="KW-0863">Zinc-finger</keyword>
<dbReference type="Pfam" id="PF14743">
    <property type="entry name" value="DNA_ligase_OB_2"/>
    <property type="match status" value="1"/>
</dbReference>
<dbReference type="KEGG" id="agv:OJF2_35680"/>
<dbReference type="Proteomes" id="UP000324233">
    <property type="component" value="Chromosome"/>
</dbReference>
<dbReference type="NCBIfam" id="NF006592">
    <property type="entry name" value="PRK09125.1"/>
    <property type="match status" value="1"/>
</dbReference>
<comment type="cofactor">
    <cofactor evidence="1">
        <name>a divalent metal cation</name>
        <dbReference type="ChEBI" id="CHEBI:60240"/>
    </cofactor>
</comment>
<dbReference type="CDD" id="cd07996">
    <property type="entry name" value="WGR_MMR_like"/>
    <property type="match status" value="1"/>
</dbReference>
<dbReference type="InterPro" id="IPR012310">
    <property type="entry name" value="DNA_ligase_ATP-dep_cent"/>
</dbReference>
<evidence type="ECO:0000256" key="5">
    <source>
        <dbReference type="ARBA" id="ARBA00023204"/>
    </source>
</evidence>
<organism evidence="11 12">
    <name type="scientific">Aquisphaera giovannonii</name>
    <dbReference type="NCBI Taxonomy" id="406548"/>
    <lineage>
        <taxon>Bacteria</taxon>
        <taxon>Pseudomonadati</taxon>
        <taxon>Planctomycetota</taxon>
        <taxon>Planctomycetia</taxon>
        <taxon>Isosphaerales</taxon>
        <taxon>Isosphaeraceae</taxon>
        <taxon>Aquisphaera</taxon>
    </lineage>
</organism>
<dbReference type="Gene3D" id="3.30.1490.70">
    <property type="match status" value="1"/>
</dbReference>
<dbReference type="GO" id="GO:0006281">
    <property type="term" value="P:DNA repair"/>
    <property type="evidence" value="ECO:0007669"/>
    <property type="project" value="UniProtKB-KW"/>
</dbReference>
<evidence type="ECO:0000256" key="3">
    <source>
        <dbReference type="ARBA" id="ARBA00022705"/>
    </source>
</evidence>
<keyword evidence="3" id="KW-0235">DNA replication</keyword>
<dbReference type="Gene3D" id="2.20.140.10">
    <property type="entry name" value="WGR domain"/>
    <property type="match status" value="1"/>
</dbReference>
<dbReference type="InterPro" id="IPR036930">
    <property type="entry name" value="WGR_dom_sf"/>
</dbReference>
<evidence type="ECO:0000259" key="10">
    <source>
        <dbReference type="PROSITE" id="PS51977"/>
    </source>
</evidence>
<protein>
    <submittedName>
        <fullName evidence="11">DNA ligase</fullName>
        <ecNumber evidence="11">6.5.1.1</ecNumber>
    </submittedName>
</protein>
<dbReference type="Pfam" id="PF01068">
    <property type="entry name" value="DNA_ligase_A_M"/>
    <property type="match status" value="1"/>
</dbReference>
<keyword evidence="4" id="KW-0227">DNA damage</keyword>
<keyword evidence="5" id="KW-0234">DNA repair</keyword>
<dbReference type="GO" id="GO:0006310">
    <property type="term" value="P:DNA recombination"/>
    <property type="evidence" value="ECO:0007669"/>
    <property type="project" value="InterPro"/>
</dbReference>
<evidence type="ECO:0000256" key="4">
    <source>
        <dbReference type="ARBA" id="ARBA00022763"/>
    </source>
</evidence>
<dbReference type="SUPFAM" id="SSF56091">
    <property type="entry name" value="DNA ligase/mRNA capping enzyme, catalytic domain"/>
    <property type="match status" value="1"/>
</dbReference>
<dbReference type="EMBL" id="CP042997">
    <property type="protein sequence ID" value="QEH35023.1"/>
    <property type="molecule type" value="Genomic_DNA"/>
</dbReference>
<dbReference type="InterPro" id="IPR029319">
    <property type="entry name" value="DNA_ligase_OB"/>
</dbReference>